<comment type="caution">
    <text evidence="3">The sequence shown here is derived from an EMBL/GenBank/DDBJ whole genome shotgun (WGS) entry which is preliminary data.</text>
</comment>
<keyword evidence="1" id="KW-0812">Transmembrane</keyword>
<name>A0ABR1J4M3_9AGAR</name>
<evidence type="ECO:0000259" key="2">
    <source>
        <dbReference type="Pfam" id="PF01979"/>
    </source>
</evidence>
<dbReference type="SUPFAM" id="SSF69304">
    <property type="entry name" value="Tricorn protease N-terminal domain"/>
    <property type="match status" value="1"/>
</dbReference>
<evidence type="ECO:0000256" key="1">
    <source>
        <dbReference type="SAM" id="Phobius"/>
    </source>
</evidence>
<feature type="domain" description="Amidohydrolase-related" evidence="2">
    <location>
        <begin position="1151"/>
        <end position="1195"/>
    </location>
</feature>
<dbReference type="Proteomes" id="UP001498398">
    <property type="component" value="Unassembled WGS sequence"/>
</dbReference>
<keyword evidence="4" id="KW-1185">Reference proteome</keyword>
<dbReference type="InterPro" id="IPR011659">
    <property type="entry name" value="WD40"/>
</dbReference>
<keyword evidence="1" id="KW-1133">Transmembrane helix</keyword>
<dbReference type="EMBL" id="JBANRG010000035">
    <property type="protein sequence ID" value="KAK7449778.1"/>
    <property type="molecule type" value="Genomic_DNA"/>
</dbReference>
<dbReference type="InterPro" id="IPR011059">
    <property type="entry name" value="Metal-dep_hydrolase_composite"/>
</dbReference>
<reference evidence="3 4" key="1">
    <citation type="submission" date="2024-01" db="EMBL/GenBank/DDBJ databases">
        <title>A draft genome for the cacao thread blight pathogen Marasmiellus scandens.</title>
        <authorList>
            <person name="Baruah I.K."/>
            <person name="Leung J."/>
            <person name="Bukari Y."/>
            <person name="Amoako-Attah I."/>
            <person name="Meinhardt L.W."/>
            <person name="Bailey B.A."/>
            <person name="Cohen S.P."/>
        </authorList>
    </citation>
    <scope>NUCLEOTIDE SEQUENCE [LARGE SCALE GENOMIC DNA]</scope>
    <source>
        <strain evidence="3 4">GH-19</strain>
    </source>
</reference>
<feature type="transmembrane region" description="Helical" evidence="1">
    <location>
        <begin position="21"/>
        <end position="40"/>
    </location>
</feature>
<dbReference type="SUPFAM" id="SSF51556">
    <property type="entry name" value="Metallo-dependent hydrolases"/>
    <property type="match status" value="1"/>
</dbReference>
<dbReference type="PANTHER" id="PTHR43135">
    <property type="entry name" value="ALPHA-D-RIBOSE 1-METHYLPHOSPHONATE 5-TRIPHOSPHATE DIPHOSPHATASE"/>
    <property type="match status" value="1"/>
</dbReference>
<keyword evidence="1" id="KW-0472">Membrane</keyword>
<dbReference type="InterPro" id="IPR032466">
    <property type="entry name" value="Metal_Hydrolase"/>
</dbReference>
<gene>
    <name evidence="3" type="ORF">VKT23_013253</name>
</gene>
<evidence type="ECO:0000313" key="4">
    <source>
        <dbReference type="Proteomes" id="UP001498398"/>
    </source>
</evidence>
<sequence length="1246" mass="137199">MGTPRLANMQVPRRLSRIFPLLIALYISLYFPTFARYFGYVSVDSLDNSSAPEDPALQWQDNVFPFRNQTPWDISTDYPYPRKLEYEVTEGTWLRLDVHPRSGDIVFGMLGDLYCIPGSETLYRSGIPTEARPVLIGIPYDSDPRFSPEGDRLVFRSDAELGNENIWILHWKGCKEMDVRALESDEGYEKDRKSRLRREGRLGAQRVTNETYRYVTSARFHPSGSKIIASKWYTGRITIAASEGWLYNLPDLSTEQAPGSIQTGSGERVLGRTLSPGKTVDDYADQQIGPEQFIWYTEDTIIFAKNAVDEYITSEKDVHKGAFAIYSKNLTTGVEETLVDTFPGGASRPELSRDGRTLAFVRHVRDREVLVLKDLLSGTLHYIWDGLSYDFSSSAPGPGGPYPSFAFSPSDTAVIIWASGQIYRVPLTLNRFGEKTAGGTPTPIPFKAKVQLQLADTLKGGVDLLKLETQPTQRVHALKELSIDDTGGRAVFQAAGISVVQAFGHGNTIPVPVLVPDAPYYSPSFVPGANHLVLHSRWSDTDFTSFELADTSTGIAYNLSGIPMGRYFAPVMSIATGASRNIAFVKTAGDLLTGKVVATAKPGIYIGQIRLPVEGSQSGNIFVTNLRFVPSEMDVDDKNTVLRFVGESLLVVQQAAKVFTVDLAAHPDSFGQHPQTTLMTGRMSNEISVHLSTSLGTGAVDVDQVAFVEYQHVYLASGKNVKIGEALWAKPGNATRGLARLSIDGGHSVAWSGDGSPNIFSLEVSKLDGCASAVKNDPVYFGISCIQSVIDRQEVFVEHSTDIARLKSEARAFSLVDEATVQNADSVVIWNATILRMETGHKEQDLIKDGAMVIKAGVISRVGRVEDVTVPAGATVIDAHGGYVVPGFIDVHAHWSGYTVQYPAKSWEMQTFLSYGVTTMHNPSSDTVNTFAERSRLESGQFIGPRLLTTGTVLFAGSWVGLYEEIVDEHQARNALNRIKAEGGPVTLSYKNYQLPSRASRQRLFKVARNLSMLCVPEGGANFDWDLTYIIDGMTSVEHNLPFSRLYDDVLKLFAWSGTGYTPTHVVNYGGPPGEEYVWANHDVPNDPKLRRFHSHELLYKHTESAARPDYSYILFNISESAAKMAGMGLNLHIGAHGEHPMGHNYHAEMWFTKQGGLSNYEVLKAATLSAAKTLGLFDSLGSLTPGKLADFLIYPPGVDLLNDGIERTRELRIVARGGRLWDASTMTEIWPVEGRQQSMPPFNAD</sequence>
<dbReference type="InterPro" id="IPR006680">
    <property type="entry name" value="Amidohydro-rel"/>
</dbReference>
<dbReference type="Pfam" id="PF01979">
    <property type="entry name" value="Amidohydro_1"/>
    <property type="match status" value="1"/>
</dbReference>
<dbReference type="SUPFAM" id="SSF51338">
    <property type="entry name" value="Composite domain of metallo-dependent hydrolases"/>
    <property type="match status" value="1"/>
</dbReference>
<protein>
    <recommendedName>
        <fullName evidence="2">Amidohydrolase-related domain-containing protein</fullName>
    </recommendedName>
</protein>
<dbReference type="Gene3D" id="2.30.40.10">
    <property type="entry name" value="Urease, subunit C, domain 1"/>
    <property type="match status" value="2"/>
</dbReference>
<dbReference type="PANTHER" id="PTHR43135:SF3">
    <property type="entry name" value="ALPHA-D-RIBOSE 1-METHYLPHOSPHONATE 5-TRIPHOSPHATE DIPHOSPHATASE"/>
    <property type="match status" value="1"/>
</dbReference>
<dbReference type="Pfam" id="PF07676">
    <property type="entry name" value="PD40"/>
    <property type="match status" value="1"/>
</dbReference>
<accession>A0ABR1J4M3</accession>
<dbReference type="InterPro" id="IPR051781">
    <property type="entry name" value="Metallo-dep_Hydrolase"/>
</dbReference>
<dbReference type="SUPFAM" id="SSF82171">
    <property type="entry name" value="DPP6 N-terminal domain-like"/>
    <property type="match status" value="1"/>
</dbReference>
<dbReference type="InterPro" id="IPR011042">
    <property type="entry name" value="6-blade_b-propeller_TolB-like"/>
</dbReference>
<proteinExistence type="predicted"/>
<evidence type="ECO:0000313" key="3">
    <source>
        <dbReference type="EMBL" id="KAK7449778.1"/>
    </source>
</evidence>
<dbReference type="Gene3D" id="2.120.10.30">
    <property type="entry name" value="TolB, C-terminal domain"/>
    <property type="match status" value="2"/>
</dbReference>
<dbReference type="Gene3D" id="3.20.20.140">
    <property type="entry name" value="Metal-dependent hydrolases"/>
    <property type="match status" value="2"/>
</dbReference>
<organism evidence="3 4">
    <name type="scientific">Marasmiellus scandens</name>
    <dbReference type="NCBI Taxonomy" id="2682957"/>
    <lineage>
        <taxon>Eukaryota</taxon>
        <taxon>Fungi</taxon>
        <taxon>Dikarya</taxon>
        <taxon>Basidiomycota</taxon>
        <taxon>Agaricomycotina</taxon>
        <taxon>Agaricomycetes</taxon>
        <taxon>Agaricomycetidae</taxon>
        <taxon>Agaricales</taxon>
        <taxon>Marasmiineae</taxon>
        <taxon>Omphalotaceae</taxon>
        <taxon>Marasmiellus</taxon>
    </lineage>
</organism>